<sequence>MLACHRWRVPLLRTSVAARRPSPNPMSPPNQHNETLRINNHLSCEPPKHFDKSEPTTTSARPLEHTPGSGEFRTSLEDIQTNQPPLLTSPAQRPPHNSCSPTVTSPVLWEQENAFAWFSDLLVEHAEIFWSLFAVDMDVVLEDQPADTWDSFPLFQVLNDYLRMDENLSGGRFHQHLRDTFAPQVVRYVDLMEASIAQSLQKGFEKEKWEVKGRAGCATSEELFWKLGALQSFIRDLHWPDAEFAKHLEQRLKLMAFDMLEATVNGTVQAFQMWQRKGTNPAGKLLGTAVAGAGGTSTEWLVPSEMCAMINVVLETRSQSLKLCTVDGADIHQYHAKIDQLCDGAMQDMQGGLLAKLESIMESTLSKLSRYDEGSLLAPILSLTYRQGMSSSGKEVGQCYVNFVRNSMEQLRQKVSDELWVLNLFELWYSSQMTMLCAWLSERMEHGLHSLQLSALLQIARKLYSDFELQGIEEEKLNSKTYQTICSRLQLEEAAASVQDVAREKDDAEDFTGESAGRPTTANAGASNDLLGGQGSPLNRVQNVTQNLTGRVSALTRGVGGLANKFSGLGGFF</sequence>
<evidence type="ECO:0000313" key="10">
    <source>
        <dbReference type="Proteomes" id="UP000192247"/>
    </source>
</evidence>
<dbReference type="InterPro" id="IPR014770">
    <property type="entry name" value="Munc13_1"/>
</dbReference>
<name>A0A1V9X4D9_9ACAR</name>
<dbReference type="PROSITE" id="PS51258">
    <property type="entry name" value="MHD1"/>
    <property type="match status" value="1"/>
</dbReference>
<dbReference type="GO" id="GO:0012505">
    <property type="term" value="C:endomembrane system"/>
    <property type="evidence" value="ECO:0007669"/>
    <property type="project" value="UniProtKB-SubCell"/>
</dbReference>
<keyword evidence="3" id="KW-0770">Synapse</keyword>
<dbReference type="Proteomes" id="UP000192247">
    <property type="component" value="Unassembled WGS sequence"/>
</dbReference>
<evidence type="ECO:0000313" key="9">
    <source>
        <dbReference type="EMBL" id="OQR68490.1"/>
    </source>
</evidence>
<dbReference type="OrthoDB" id="10063282at2759"/>
<organism evidence="9 10">
    <name type="scientific">Tropilaelaps mercedesae</name>
    <dbReference type="NCBI Taxonomy" id="418985"/>
    <lineage>
        <taxon>Eukaryota</taxon>
        <taxon>Metazoa</taxon>
        <taxon>Ecdysozoa</taxon>
        <taxon>Arthropoda</taxon>
        <taxon>Chelicerata</taxon>
        <taxon>Arachnida</taxon>
        <taxon>Acari</taxon>
        <taxon>Parasitiformes</taxon>
        <taxon>Mesostigmata</taxon>
        <taxon>Gamasina</taxon>
        <taxon>Dermanyssoidea</taxon>
        <taxon>Laelapidae</taxon>
        <taxon>Tropilaelaps</taxon>
    </lineage>
</organism>
<comment type="subcellular location">
    <subcellularLocation>
        <location evidence="1">Endomembrane system</location>
    </subcellularLocation>
    <subcellularLocation>
        <location evidence="6">Synapse</location>
    </subcellularLocation>
</comment>
<reference evidence="9 10" key="1">
    <citation type="journal article" date="2017" name="Gigascience">
        <title>Draft genome of the honey bee ectoparasitic mite, Tropilaelaps mercedesae, is shaped by the parasitic life history.</title>
        <authorList>
            <person name="Dong X."/>
            <person name="Armstrong S.D."/>
            <person name="Xia D."/>
            <person name="Makepeace B.L."/>
            <person name="Darby A.C."/>
            <person name="Kadowaki T."/>
        </authorList>
    </citation>
    <scope>NUCLEOTIDE SEQUENCE [LARGE SCALE GENOMIC DNA]</scope>
    <source>
        <strain evidence="9">Wuxi-XJTLU</strain>
    </source>
</reference>
<feature type="region of interest" description="Disordered" evidence="7">
    <location>
        <begin position="502"/>
        <end position="538"/>
    </location>
</feature>
<dbReference type="InParanoid" id="A0A1V9X4D9"/>
<evidence type="ECO:0000256" key="7">
    <source>
        <dbReference type="SAM" id="MobiDB-lite"/>
    </source>
</evidence>
<dbReference type="SMART" id="SM01145">
    <property type="entry name" value="DUF1041"/>
    <property type="match status" value="1"/>
</dbReference>
<protein>
    <submittedName>
        <fullName evidence="9">Ca2+-dependent activator protein for secretion 2 isoform A-like</fullName>
    </submittedName>
</protein>
<evidence type="ECO:0000256" key="5">
    <source>
        <dbReference type="ARBA" id="ARBA00023136"/>
    </source>
</evidence>
<feature type="region of interest" description="Disordered" evidence="7">
    <location>
        <begin position="41"/>
        <end position="72"/>
    </location>
</feature>
<dbReference type="GO" id="GO:0016079">
    <property type="term" value="P:synaptic vesicle exocytosis"/>
    <property type="evidence" value="ECO:0007669"/>
    <property type="project" value="InterPro"/>
</dbReference>
<dbReference type="InterPro" id="IPR033227">
    <property type="entry name" value="CAPS"/>
</dbReference>
<dbReference type="PANTHER" id="PTHR12166:SF8">
    <property type="entry name" value="CALCIUM-DEPENDENT SECRETION ACTIVATOR"/>
    <property type="match status" value="1"/>
</dbReference>
<evidence type="ECO:0000256" key="4">
    <source>
        <dbReference type="ARBA" id="ARBA00023121"/>
    </source>
</evidence>
<proteinExistence type="predicted"/>
<evidence type="ECO:0000256" key="2">
    <source>
        <dbReference type="ARBA" id="ARBA00022448"/>
    </source>
</evidence>
<dbReference type="STRING" id="418985.A0A1V9X4D9"/>
<feature type="region of interest" description="Disordered" evidence="7">
    <location>
        <begin position="15"/>
        <end position="34"/>
    </location>
</feature>
<dbReference type="EMBL" id="MNPL01024541">
    <property type="protein sequence ID" value="OQR68490.1"/>
    <property type="molecule type" value="Genomic_DNA"/>
</dbReference>
<dbReference type="GO" id="GO:0098793">
    <property type="term" value="C:presynapse"/>
    <property type="evidence" value="ECO:0007669"/>
    <property type="project" value="GOC"/>
</dbReference>
<dbReference type="PANTHER" id="PTHR12166">
    <property type="entry name" value="CALCIUM-DEPENDENT SECRETION ACTIVATOR"/>
    <property type="match status" value="1"/>
</dbReference>
<comment type="caution">
    <text evidence="9">The sequence shown here is derived from an EMBL/GenBank/DDBJ whole genome shotgun (WGS) entry which is preliminary data.</text>
</comment>
<dbReference type="GO" id="GO:1990504">
    <property type="term" value="P:dense core granule exocytosis"/>
    <property type="evidence" value="ECO:0007669"/>
    <property type="project" value="InterPro"/>
</dbReference>
<dbReference type="GO" id="GO:0008289">
    <property type="term" value="F:lipid binding"/>
    <property type="evidence" value="ECO:0007669"/>
    <property type="project" value="UniProtKB-KW"/>
</dbReference>
<keyword evidence="4" id="KW-0446">Lipid-binding</keyword>
<keyword evidence="5" id="KW-0472">Membrane</keyword>
<feature type="domain" description="MHD1" evidence="8">
    <location>
        <begin position="135"/>
        <end position="267"/>
    </location>
</feature>
<gene>
    <name evidence="9" type="ORF">BIW11_12882</name>
</gene>
<evidence type="ECO:0000256" key="1">
    <source>
        <dbReference type="ARBA" id="ARBA00004308"/>
    </source>
</evidence>
<accession>A0A1V9X4D9</accession>
<evidence type="ECO:0000256" key="6">
    <source>
        <dbReference type="ARBA" id="ARBA00034103"/>
    </source>
</evidence>
<evidence type="ECO:0000259" key="8">
    <source>
        <dbReference type="PROSITE" id="PS51258"/>
    </source>
</evidence>
<keyword evidence="2" id="KW-0813">Transport</keyword>
<keyword evidence="10" id="KW-1185">Reference proteome</keyword>
<evidence type="ECO:0000256" key="3">
    <source>
        <dbReference type="ARBA" id="ARBA00023018"/>
    </source>
</evidence>
<dbReference type="Pfam" id="PF06292">
    <property type="entry name" value="MUN"/>
    <property type="match status" value="1"/>
</dbReference>
<dbReference type="InterPro" id="IPR010439">
    <property type="entry name" value="MUN_dom"/>
</dbReference>
<dbReference type="AlphaFoldDB" id="A0A1V9X4D9"/>